<accession>A0ACC2XDM6</accession>
<proteinExistence type="predicted"/>
<sequence>MYCPSDSHGHFRSSPRPEGKLICQFEAVSFDQSPDAGVQASLEYLTVVYENELAGNALTCLTSGTAPTQGWAQRALDFSYLPSRSKRISAAISIMAFALDQDTSYGLQYFADDYATWLGVISQGPDSTGIPDFSPEGMHRIQSNDSTAGSDSSSPSAAGEEALHFECVVLKATLCLKADGKVISLEATDIDATVQGITGNKVKAELHTIACVAALLMTGPILLTERQQNRMYNICTRDV</sequence>
<gene>
    <name evidence="1" type="ORF">QFC22_002776</name>
</gene>
<organism evidence="1 2">
    <name type="scientific">Naganishia vaughanmartiniae</name>
    <dbReference type="NCBI Taxonomy" id="1424756"/>
    <lineage>
        <taxon>Eukaryota</taxon>
        <taxon>Fungi</taxon>
        <taxon>Dikarya</taxon>
        <taxon>Basidiomycota</taxon>
        <taxon>Agaricomycotina</taxon>
        <taxon>Tremellomycetes</taxon>
        <taxon>Filobasidiales</taxon>
        <taxon>Filobasidiaceae</taxon>
        <taxon>Naganishia</taxon>
    </lineage>
</organism>
<dbReference type="EMBL" id="JASBWU010000006">
    <property type="protein sequence ID" value="KAJ9120842.1"/>
    <property type="molecule type" value="Genomic_DNA"/>
</dbReference>
<name>A0ACC2XDM6_9TREE</name>
<evidence type="ECO:0000313" key="1">
    <source>
        <dbReference type="EMBL" id="KAJ9120842.1"/>
    </source>
</evidence>
<comment type="caution">
    <text evidence="1">The sequence shown here is derived from an EMBL/GenBank/DDBJ whole genome shotgun (WGS) entry which is preliminary data.</text>
</comment>
<evidence type="ECO:0000313" key="2">
    <source>
        <dbReference type="Proteomes" id="UP001243375"/>
    </source>
</evidence>
<reference evidence="1" key="1">
    <citation type="submission" date="2023-04" db="EMBL/GenBank/DDBJ databases">
        <title>Draft Genome sequencing of Naganishia species isolated from polar environments using Oxford Nanopore Technology.</title>
        <authorList>
            <person name="Leo P."/>
            <person name="Venkateswaran K."/>
        </authorList>
    </citation>
    <scope>NUCLEOTIDE SEQUENCE</scope>
    <source>
        <strain evidence="1">MNA-CCFEE 5425</strain>
    </source>
</reference>
<protein>
    <submittedName>
        <fullName evidence="1">Uncharacterized protein</fullName>
    </submittedName>
</protein>
<dbReference type="Proteomes" id="UP001243375">
    <property type="component" value="Unassembled WGS sequence"/>
</dbReference>
<keyword evidence="2" id="KW-1185">Reference proteome</keyword>